<comment type="catalytic activity">
    <reaction evidence="12">
        <text>small RNA 3'-end nucleotide + S-adenosyl-L-methionine = small RNA 3'-end 2'-O-methylnucleotide + S-adenosyl-L-homocysteine + H(+)</text>
        <dbReference type="Rhea" id="RHEA:37887"/>
        <dbReference type="Rhea" id="RHEA-COMP:10415"/>
        <dbReference type="Rhea" id="RHEA-COMP:10416"/>
        <dbReference type="ChEBI" id="CHEBI:15378"/>
        <dbReference type="ChEBI" id="CHEBI:57856"/>
        <dbReference type="ChEBI" id="CHEBI:59789"/>
        <dbReference type="ChEBI" id="CHEBI:74896"/>
        <dbReference type="ChEBI" id="CHEBI:74898"/>
        <dbReference type="EC" id="2.1.1.386"/>
    </reaction>
</comment>
<dbReference type="InterPro" id="IPR038546">
    <property type="entry name" value="Hen1_N_sf"/>
</dbReference>
<evidence type="ECO:0000256" key="8">
    <source>
        <dbReference type="ARBA" id="ARBA00022842"/>
    </source>
</evidence>
<dbReference type="SUPFAM" id="SSF53335">
    <property type="entry name" value="S-adenosyl-L-methionine-dependent methyltransferases"/>
    <property type="match status" value="1"/>
</dbReference>
<name>A0ABQ4E3J2_9ACTN</name>
<keyword evidence="8" id="KW-0460">Magnesium</keyword>
<keyword evidence="9" id="KW-0694">RNA-binding</keyword>
<dbReference type="InterPro" id="IPR026610">
    <property type="entry name" value="Hen1"/>
</dbReference>
<comment type="cofactor">
    <cofactor evidence="1">
        <name>Mg(2+)</name>
        <dbReference type="ChEBI" id="CHEBI:18420"/>
    </cofactor>
</comment>
<keyword evidence="6" id="KW-0949">S-adenosyl-L-methionine</keyword>
<dbReference type="InterPro" id="IPR024026">
    <property type="entry name" value="3'-RNA_MeTfrase_Hen1_bac"/>
</dbReference>
<evidence type="ECO:0000259" key="15">
    <source>
        <dbReference type="Pfam" id="PF12623"/>
    </source>
</evidence>
<comment type="similarity">
    <text evidence="2">Belongs to the methyltransferase superfamily. HEN1 family.</text>
</comment>
<organism evidence="16 17">
    <name type="scientific">Plantactinospora endophytica</name>
    <dbReference type="NCBI Taxonomy" id="673535"/>
    <lineage>
        <taxon>Bacteria</taxon>
        <taxon>Bacillati</taxon>
        <taxon>Actinomycetota</taxon>
        <taxon>Actinomycetes</taxon>
        <taxon>Micromonosporales</taxon>
        <taxon>Micromonosporaceae</taxon>
        <taxon>Plantactinospora</taxon>
    </lineage>
</organism>
<gene>
    <name evidence="16" type="ORF">Pen02_38430</name>
</gene>
<feature type="domain" description="Hen1 N-terminal" evidence="15">
    <location>
        <begin position="4"/>
        <end position="255"/>
    </location>
</feature>
<evidence type="ECO:0000256" key="2">
    <source>
        <dbReference type="ARBA" id="ARBA00009026"/>
    </source>
</evidence>
<evidence type="ECO:0000313" key="16">
    <source>
        <dbReference type="EMBL" id="GIG88907.1"/>
    </source>
</evidence>
<feature type="compositionally biased region" description="Polar residues" evidence="13">
    <location>
        <begin position="503"/>
        <end position="527"/>
    </location>
</feature>
<dbReference type="NCBIfam" id="TIGR04074">
    <property type="entry name" value="bacter_Hen1"/>
    <property type="match status" value="1"/>
</dbReference>
<dbReference type="CDD" id="cd02440">
    <property type="entry name" value="AdoMet_MTases"/>
    <property type="match status" value="1"/>
</dbReference>
<keyword evidence="10" id="KW-0943">RNA-mediated gene silencing</keyword>
<feature type="domain" description="Methyltransferase type 12" evidence="14">
    <location>
        <begin position="313"/>
        <end position="415"/>
    </location>
</feature>
<keyword evidence="7" id="KW-0479">Metal-binding</keyword>
<comment type="caution">
    <text evidence="16">The sequence shown here is derived from an EMBL/GenBank/DDBJ whole genome shotgun (WGS) entry which is preliminary data.</text>
</comment>
<evidence type="ECO:0000256" key="1">
    <source>
        <dbReference type="ARBA" id="ARBA00001946"/>
    </source>
</evidence>
<dbReference type="Pfam" id="PF08242">
    <property type="entry name" value="Methyltransf_12"/>
    <property type="match status" value="1"/>
</dbReference>
<evidence type="ECO:0000259" key="14">
    <source>
        <dbReference type="Pfam" id="PF08242"/>
    </source>
</evidence>
<evidence type="ECO:0000313" key="17">
    <source>
        <dbReference type="Proteomes" id="UP000646749"/>
    </source>
</evidence>
<feature type="region of interest" description="Disordered" evidence="13">
    <location>
        <begin position="491"/>
        <end position="566"/>
    </location>
</feature>
<keyword evidence="4" id="KW-0489">Methyltransferase</keyword>
<dbReference type="EMBL" id="BONW01000017">
    <property type="protein sequence ID" value="GIG88907.1"/>
    <property type="molecule type" value="Genomic_DNA"/>
</dbReference>
<sequence length="566" mass="60127">MVHVLITVTTTYQPATDLGYLLVKHPDRVHTFEVPTGTAYVMYPEAGTERCTAALLLDIDPLALAGGRSRRGKSGRGTSPTPDGFTLGQYVNDRAYAASSLLSSALSTVFRSALRGASKDRPELAATAIPLELRVPALRCRGGADLAGKLFAPLGWTVTATPIPLDPTRPDWGDSRYVDLVLTGTLRLADALNHLYVLLPVLDDAKHYWVAPDEIEKLLRAGAGWLAEHPERGLITRRYLAHRRALAGAALARLAEQRLADEPGDPDTVVETTDGGADEEANLPATVDRQPLAALRRAAVLDALDSSGAARVLDLGCGAGALLTDLVRNRRYTEIVGTDVSSRTLAVAERRLRLDRLPPRQRDRIKLWQSALTYRDDRLRGFDAAVLMEVVEHLDPPRLPALEAAVFGHARPGTVVVTTPNVEYNVRYPGLTAGGFRHTDHRFEWTRAEFAAWAEAVGAQHGYTVTISGVGAHDPEVGSPTQLALFTLAAPPPATVPADTGRATRTTGNANDDSTTGDARADSTTSKAEAGSATDGADDSTVGHAIGSATSSANGDSTSGDGGGSR</sequence>
<keyword evidence="5" id="KW-0808">Transferase</keyword>
<keyword evidence="17" id="KW-1185">Reference proteome</keyword>
<dbReference type="InterPro" id="IPR024740">
    <property type="entry name" value="Hen1_N"/>
</dbReference>
<dbReference type="PANTHER" id="PTHR21404">
    <property type="entry name" value="HEN1"/>
    <property type="match status" value="1"/>
</dbReference>
<feature type="region of interest" description="Disordered" evidence="13">
    <location>
        <begin position="262"/>
        <end position="281"/>
    </location>
</feature>
<dbReference type="Gene3D" id="3.30.1610.20">
    <property type="entry name" value="Hen1, N-terminal domain"/>
    <property type="match status" value="1"/>
</dbReference>
<evidence type="ECO:0000256" key="13">
    <source>
        <dbReference type="SAM" id="MobiDB-lite"/>
    </source>
</evidence>
<feature type="compositionally biased region" description="Low complexity" evidence="13">
    <location>
        <begin position="547"/>
        <end position="559"/>
    </location>
</feature>
<dbReference type="Pfam" id="PF12623">
    <property type="entry name" value="Hen1_L"/>
    <property type="match status" value="1"/>
</dbReference>
<proteinExistence type="inferred from homology"/>
<dbReference type="Gene3D" id="3.40.50.150">
    <property type="entry name" value="Vaccinia Virus protein VP39"/>
    <property type="match status" value="1"/>
</dbReference>
<evidence type="ECO:0000256" key="5">
    <source>
        <dbReference type="ARBA" id="ARBA00022679"/>
    </source>
</evidence>
<dbReference type="EC" id="2.1.1.386" evidence="11"/>
<dbReference type="InterPro" id="IPR029063">
    <property type="entry name" value="SAM-dependent_MTases_sf"/>
</dbReference>
<evidence type="ECO:0000256" key="9">
    <source>
        <dbReference type="ARBA" id="ARBA00022884"/>
    </source>
</evidence>
<evidence type="ECO:0000256" key="6">
    <source>
        <dbReference type="ARBA" id="ARBA00022691"/>
    </source>
</evidence>
<evidence type="ECO:0000256" key="7">
    <source>
        <dbReference type="ARBA" id="ARBA00022723"/>
    </source>
</evidence>
<evidence type="ECO:0000256" key="10">
    <source>
        <dbReference type="ARBA" id="ARBA00023158"/>
    </source>
</evidence>
<reference evidence="16 17" key="1">
    <citation type="submission" date="2021-01" db="EMBL/GenBank/DDBJ databases">
        <title>Whole genome shotgun sequence of Plantactinospora endophytica NBRC 110450.</title>
        <authorList>
            <person name="Komaki H."/>
            <person name="Tamura T."/>
        </authorList>
    </citation>
    <scope>NUCLEOTIDE SEQUENCE [LARGE SCALE GENOMIC DNA]</scope>
    <source>
        <strain evidence="16 17">NBRC 110450</strain>
    </source>
</reference>
<dbReference type="InterPro" id="IPR013217">
    <property type="entry name" value="Methyltransf_12"/>
</dbReference>
<evidence type="ECO:0000256" key="11">
    <source>
        <dbReference type="ARBA" id="ARBA00035025"/>
    </source>
</evidence>
<protein>
    <recommendedName>
        <fullName evidence="3">Small RNA 2'-O-methyltransferase</fullName>
        <ecNumber evidence="11">2.1.1.386</ecNumber>
    </recommendedName>
</protein>
<accession>A0ABQ4E3J2</accession>
<dbReference type="PANTHER" id="PTHR21404:SF3">
    <property type="entry name" value="SMALL RNA 2'-O-METHYLTRANSFERASE"/>
    <property type="match status" value="1"/>
</dbReference>
<evidence type="ECO:0000256" key="12">
    <source>
        <dbReference type="ARBA" id="ARBA00048418"/>
    </source>
</evidence>
<evidence type="ECO:0000256" key="3">
    <source>
        <dbReference type="ARBA" id="ARBA00021330"/>
    </source>
</evidence>
<dbReference type="Proteomes" id="UP000646749">
    <property type="component" value="Unassembled WGS sequence"/>
</dbReference>
<evidence type="ECO:0000256" key="4">
    <source>
        <dbReference type="ARBA" id="ARBA00022603"/>
    </source>
</evidence>